<dbReference type="InterPro" id="IPR023631">
    <property type="entry name" value="Amidase_dom"/>
</dbReference>
<protein>
    <submittedName>
        <fullName evidence="2">Amidase</fullName>
    </submittedName>
</protein>
<reference evidence="2 3" key="1">
    <citation type="journal article" date="2024" name="Chem. Sci.">
        <title>Discovery of megapolipeptins by genome mining of a Burkholderiales bacteria collection.</title>
        <authorList>
            <person name="Paulo B.S."/>
            <person name="Recchia M.J.J."/>
            <person name="Lee S."/>
            <person name="Fergusson C.H."/>
            <person name="Romanowski S.B."/>
            <person name="Hernandez A."/>
            <person name="Krull N."/>
            <person name="Liu D.Y."/>
            <person name="Cavanagh H."/>
            <person name="Bos A."/>
            <person name="Gray C.A."/>
            <person name="Murphy B.T."/>
            <person name="Linington R.G."/>
            <person name="Eustaquio A.S."/>
        </authorList>
    </citation>
    <scope>NUCLEOTIDE SEQUENCE [LARGE SCALE GENOMIC DNA]</scope>
    <source>
        <strain evidence="2 3">RL17-338-BIC-A</strain>
    </source>
</reference>
<evidence type="ECO:0000313" key="3">
    <source>
        <dbReference type="Proteomes" id="UP001629432"/>
    </source>
</evidence>
<dbReference type="RefSeq" id="WP_408340458.1">
    <property type="nucleotide sequence ID" value="NZ_JAQQCF010000050.1"/>
</dbReference>
<dbReference type="InterPro" id="IPR036928">
    <property type="entry name" value="AS_sf"/>
</dbReference>
<dbReference type="EMBL" id="JAQQCF010000050">
    <property type="protein sequence ID" value="MFM0641866.1"/>
    <property type="molecule type" value="Genomic_DNA"/>
</dbReference>
<gene>
    <name evidence="2" type="ORF">PQQ63_34845</name>
</gene>
<evidence type="ECO:0000313" key="2">
    <source>
        <dbReference type="EMBL" id="MFM0641866.1"/>
    </source>
</evidence>
<proteinExistence type="predicted"/>
<dbReference type="Gene3D" id="3.90.1300.10">
    <property type="entry name" value="Amidase signature (AS) domain"/>
    <property type="match status" value="1"/>
</dbReference>
<feature type="domain" description="Amidase" evidence="1">
    <location>
        <begin position="28"/>
        <end position="417"/>
    </location>
</feature>
<dbReference type="PANTHER" id="PTHR11895">
    <property type="entry name" value="TRANSAMIDASE"/>
    <property type="match status" value="1"/>
</dbReference>
<dbReference type="PANTHER" id="PTHR11895:SF151">
    <property type="entry name" value="GLUTAMYL-TRNA(GLN) AMIDOTRANSFERASE SUBUNIT A"/>
    <property type="match status" value="1"/>
</dbReference>
<dbReference type="InterPro" id="IPR000120">
    <property type="entry name" value="Amidase"/>
</dbReference>
<dbReference type="Pfam" id="PF01425">
    <property type="entry name" value="Amidase"/>
    <property type="match status" value="1"/>
</dbReference>
<sequence length="432" mass="46546">MNSVDLNTLEAWQAARLLARRELLAADLARACLDRIVQRDGEIHAFAHLDPDHAMAQAHALDRGAIRGPLHGLPLGVKDLFDTVDFPTTYGSPIYEGHRPDSDAAAVALCREAGALVIGKTVTTEFAFFHPGPTCNPRDVRHTPGGSSSGSAAAVADHMLPLALGTQTSGSVIRPAAYCGVVGYKASSGRVPRAGVKSISEALDTLGGFGRSVRDVALLGAVLTGDRRLEEGLDDPKAPRIGMCRTAEWPHADADTQQAWAEASAVLIRHAPATQDVALPEDMPDLVALQKEIMAFQMYRALSYERLCSLDQFSLQLQAQMDDGAKISSASHAHHLWQARTARRRINLVFEQFDVLVAPSAAGEAPIGTDATGDPVFCRGWTLLGLPCVHLPFARGRHGLPIGVQLIGRWGDDHRLLAFAQWVHDRLMSKGR</sequence>
<name>A0ABW9E6F8_9BURK</name>
<keyword evidence="3" id="KW-1185">Reference proteome</keyword>
<dbReference type="SUPFAM" id="SSF75304">
    <property type="entry name" value="Amidase signature (AS) enzymes"/>
    <property type="match status" value="1"/>
</dbReference>
<accession>A0ABW9E6F8</accession>
<evidence type="ECO:0000259" key="1">
    <source>
        <dbReference type="Pfam" id="PF01425"/>
    </source>
</evidence>
<organism evidence="2 3">
    <name type="scientific">Paraburkholderia metrosideri</name>
    <dbReference type="NCBI Taxonomy" id="580937"/>
    <lineage>
        <taxon>Bacteria</taxon>
        <taxon>Pseudomonadati</taxon>
        <taxon>Pseudomonadota</taxon>
        <taxon>Betaproteobacteria</taxon>
        <taxon>Burkholderiales</taxon>
        <taxon>Burkholderiaceae</taxon>
        <taxon>Paraburkholderia</taxon>
    </lineage>
</organism>
<dbReference type="Proteomes" id="UP001629432">
    <property type="component" value="Unassembled WGS sequence"/>
</dbReference>
<comment type="caution">
    <text evidence="2">The sequence shown here is derived from an EMBL/GenBank/DDBJ whole genome shotgun (WGS) entry which is preliminary data.</text>
</comment>